<dbReference type="EMBL" id="JAWCUD010000017">
    <property type="protein sequence ID" value="MDU0205952.1"/>
    <property type="molecule type" value="Genomic_DNA"/>
</dbReference>
<gene>
    <name evidence="1" type="ORF">RQP52_33265</name>
</gene>
<accession>A0ABU3RNT2</accession>
<protein>
    <recommendedName>
        <fullName evidence="3">Integrase-like protein</fullName>
    </recommendedName>
</protein>
<dbReference type="Proteomes" id="UP001260980">
    <property type="component" value="Unassembled WGS sequence"/>
</dbReference>
<keyword evidence="2" id="KW-1185">Reference proteome</keyword>
<evidence type="ECO:0000313" key="2">
    <source>
        <dbReference type="Proteomes" id="UP001260980"/>
    </source>
</evidence>
<reference evidence="1 2" key="1">
    <citation type="submission" date="2023-10" db="EMBL/GenBank/DDBJ databases">
        <title>Paenibacillus strain PFR10 Genome sequencing and assembly.</title>
        <authorList>
            <person name="Kim I."/>
        </authorList>
    </citation>
    <scope>NUCLEOTIDE SEQUENCE [LARGE SCALE GENOMIC DNA]</scope>
    <source>
        <strain evidence="1 2">PFR10</strain>
    </source>
</reference>
<comment type="caution">
    <text evidence="1">The sequence shown here is derived from an EMBL/GenBank/DDBJ whole genome shotgun (WGS) entry which is preliminary data.</text>
</comment>
<name>A0ABU3RNT2_9BACL</name>
<evidence type="ECO:0008006" key="3">
    <source>
        <dbReference type="Google" id="ProtNLM"/>
    </source>
</evidence>
<organism evidence="1 2">
    <name type="scientific">Paenibacillus violae</name>
    <dbReference type="NCBI Taxonomy" id="3077234"/>
    <lineage>
        <taxon>Bacteria</taxon>
        <taxon>Bacillati</taxon>
        <taxon>Bacillota</taxon>
        <taxon>Bacilli</taxon>
        <taxon>Bacillales</taxon>
        <taxon>Paenibacillaceae</taxon>
        <taxon>Paenibacillus</taxon>
    </lineage>
</organism>
<sequence length="76" mass="9114">MSEEERPPRLEVMRYYRSDVLRQQLNILTYHQVTQVERYFDHFRVYCCNHHGQDPKPDDGRLHGLDIAKSLAALRT</sequence>
<evidence type="ECO:0000313" key="1">
    <source>
        <dbReference type="EMBL" id="MDU0205952.1"/>
    </source>
</evidence>
<proteinExistence type="predicted"/>